<evidence type="ECO:0000313" key="2">
    <source>
        <dbReference type="Proteomes" id="UP000650424"/>
    </source>
</evidence>
<proteinExistence type="predicted"/>
<sequence>MYYRLACLNEKSEITKTVDAGDDFLAAVNKGAQLRHELNAPYQVDVVSVTHDGGEHKLAQLGGFS</sequence>
<name>A0ABR6ZPW5_9BURK</name>
<dbReference type="Proteomes" id="UP000650424">
    <property type="component" value="Unassembled WGS sequence"/>
</dbReference>
<protein>
    <submittedName>
        <fullName evidence="1">Uncharacterized protein</fullName>
    </submittedName>
</protein>
<accession>A0ABR6ZPW5</accession>
<comment type="caution">
    <text evidence="1">The sequence shown here is derived from an EMBL/GenBank/DDBJ whole genome shotgun (WGS) entry which is preliminary data.</text>
</comment>
<gene>
    <name evidence="1" type="ORF">H8L32_10635</name>
</gene>
<evidence type="ECO:0000313" key="1">
    <source>
        <dbReference type="EMBL" id="MBC3917931.1"/>
    </source>
</evidence>
<dbReference type="RefSeq" id="WP_186947158.1">
    <property type="nucleotide sequence ID" value="NZ_JACOGF010000004.1"/>
</dbReference>
<organism evidence="1 2">
    <name type="scientific">Undibacterium hunanense</name>
    <dbReference type="NCBI Taxonomy" id="2762292"/>
    <lineage>
        <taxon>Bacteria</taxon>
        <taxon>Pseudomonadati</taxon>
        <taxon>Pseudomonadota</taxon>
        <taxon>Betaproteobacteria</taxon>
        <taxon>Burkholderiales</taxon>
        <taxon>Oxalobacteraceae</taxon>
        <taxon>Undibacterium</taxon>
    </lineage>
</organism>
<keyword evidence="2" id="KW-1185">Reference proteome</keyword>
<dbReference type="EMBL" id="JACOGF010000004">
    <property type="protein sequence ID" value="MBC3917931.1"/>
    <property type="molecule type" value="Genomic_DNA"/>
</dbReference>
<reference evidence="1 2" key="1">
    <citation type="submission" date="2020-08" db="EMBL/GenBank/DDBJ databases">
        <title>Novel species isolated from subtropical streams in China.</title>
        <authorList>
            <person name="Lu H."/>
        </authorList>
    </citation>
    <scope>NUCLEOTIDE SEQUENCE [LARGE SCALE GENOMIC DNA]</scope>
    <source>
        <strain evidence="1 2">CY18W</strain>
    </source>
</reference>